<evidence type="ECO:0000313" key="6">
    <source>
        <dbReference type="Proteomes" id="UP001565474"/>
    </source>
</evidence>
<organism evidence="5 6">
    <name type="scientific">Bradyrhizobium yuanmingense</name>
    <dbReference type="NCBI Taxonomy" id="108015"/>
    <lineage>
        <taxon>Bacteria</taxon>
        <taxon>Pseudomonadati</taxon>
        <taxon>Pseudomonadota</taxon>
        <taxon>Alphaproteobacteria</taxon>
        <taxon>Hyphomicrobiales</taxon>
        <taxon>Nitrobacteraceae</taxon>
        <taxon>Bradyrhizobium</taxon>
    </lineage>
</organism>
<dbReference type="PANTHER" id="PTHR43179">
    <property type="entry name" value="RHAMNOSYLTRANSFERASE WBBL"/>
    <property type="match status" value="1"/>
</dbReference>
<dbReference type="Gene3D" id="3.90.550.10">
    <property type="entry name" value="Spore Coat Polysaccharide Biosynthesis Protein SpsA, Chain A"/>
    <property type="match status" value="1"/>
</dbReference>
<feature type="domain" description="Glycosyltransferase 2-like" evidence="4">
    <location>
        <begin position="882"/>
        <end position="993"/>
    </location>
</feature>
<keyword evidence="3" id="KW-0808">Transferase</keyword>
<evidence type="ECO:0000256" key="2">
    <source>
        <dbReference type="ARBA" id="ARBA00022676"/>
    </source>
</evidence>
<dbReference type="PANTHER" id="PTHR43179:SF12">
    <property type="entry name" value="GALACTOFURANOSYLTRANSFERASE GLFT2"/>
    <property type="match status" value="1"/>
</dbReference>
<comment type="caution">
    <text evidence="5">The sequence shown here is derived from an EMBL/GenBank/DDBJ whole genome shotgun (WGS) entry which is preliminary data.</text>
</comment>
<reference evidence="5 6" key="1">
    <citation type="submission" date="2024-07" db="EMBL/GenBank/DDBJ databases">
        <title>Genomic Encyclopedia of Type Strains, Phase V (KMG-V): Genome sequencing to study the core and pangenomes of soil and plant-associated prokaryotes.</title>
        <authorList>
            <person name="Whitman W."/>
        </authorList>
    </citation>
    <scope>NUCLEOTIDE SEQUENCE [LARGE SCALE GENOMIC DNA]</scope>
    <source>
        <strain evidence="5 6">USDA 222</strain>
    </source>
</reference>
<sequence>MSKYTSFAEIEGLLDATPYFDPEWYVRYNSITLAPDHTPQQHFRDVGWAAHLQPSFYFSPEWYLSKCPDIKRAGVNPYSHFLLRGINENREAAEFVKSGKLTFDASKVRQIVKKSGLFSSEWYVFKNKDVAGAGIDPLSHFNGKGYRENRTPNPIFDLKFYKLANTDLEAFGWNPLLHYIFVGSLKDRSPNALFSHAWYSTKYGPFNEDRTPLADFLLHLDDRDPSPFLKSDWYLKTYPDAAGYPGGPLKHYLDIGFLEGRDPSPDFDTKGYIDANMDVKASKANPLVHFLLFGQKEGRAPKPEARNRQTTLFRVGLPEYGPVEQVFSYHRKVVGSPKIAVHLHLFYPELSEELADYLANIPIDFDLYISVPKSVNDLLSIEARFRTLLPNVDLIDVWHCENRGRDMAPLFVDLADEIPKYDLLCHLHSKRSTHNFAHGDWRRFLCHHILGSEEIVRSILNQFETRPGLGLLQPPYHGALRSQPNWGKNRAVVDDALDRIGLEYTGDVCPDYPAGSFLWVRPSAIAPIVTAKLTLDEFGPEEGQVDGTFAHALERLLGIVPLTLGYQVSCFSVDVAHNLTSYYHPKRLYKPLERDRTDDILQYRASRKNKGRGRTAVCTAMFGNFDILLLPEVLEDHCDYYCFSDHQVDGYGVFNIIQADYRDPDPRRSARYVKTHLINYCGDYENFVWVDANVLIRRTLQPYLDMLGGDISLAAIAHPFRETCFEEASICKEMKLDEADLINEQVRRYVTISELASSQLIETNFFCFLGQRKEIREMFRVWWSEMNRFSRRDQISINYAIFKSGVKWKAVFVDRISLRDAPDFCLFEHGMNKWPGRPLSDQPWYRPARVSFAEGAPLDRRGGAKEKTPAKRSGVREPTVDVIVCVHNALDDVLKCLRSLVDQADHNFRLILVDDVSDKPTKLAIERFQYSWLEHTIIPLAARGGYTKAVNAGLRQSKADAVVLLNSDTIVPPTGIRKLRSALFSSDVRGIVGPLSNAASYQSVPSVKGAVGQTAINPLPEGMTVHDLDQHLEANWNGIYPLTPLVHGFCLCIRRAVLEAIGEFDESAFPFGYGEENDFCFRAADAGFELAVATNTYVFHAKSKSYSDAERTKYIKAGAEALFKKHSRGRVNTAVTFMEENPLLNGVRSLAAALFDGNAG</sequence>
<evidence type="ECO:0000259" key="4">
    <source>
        <dbReference type="Pfam" id="PF00535"/>
    </source>
</evidence>
<dbReference type="EMBL" id="JBGBZN010000001">
    <property type="protein sequence ID" value="MEY9467884.1"/>
    <property type="molecule type" value="Genomic_DNA"/>
</dbReference>
<dbReference type="Proteomes" id="UP001565474">
    <property type="component" value="Unassembled WGS sequence"/>
</dbReference>
<accession>A0ABV4G7K6</accession>
<keyword evidence="6" id="KW-1185">Reference proteome</keyword>
<evidence type="ECO:0000313" key="5">
    <source>
        <dbReference type="EMBL" id="MEY9467884.1"/>
    </source>
</evidence>
<dbReference type="InterPro" id="IPR029044">
    <property type="entry name" value="Nucleotide-diphossugar_trans"/>
</dbReference>
<dbReference type="RefSeq" id="WP_370090940.1">
    <property type="nucleotide sequence ID" value="NZ_JBGBYH010000001.1"/>
</dbReference>
<dbReference type="InterPro" id="IPR001173">
    <property type="entry name" value="Glyco_trans_2-like"/>
</dbReference>
<evidence type="ECO:0000256" key="3">
    <source>
        <dbReference type="ARBA" id="ARBA00022679"/>
    </source>
</evidence>
<dbReference type="InterPro" id="IPR007739">
    <property type="entry name" value="RgpF"/>
</dbReference>
<protein>
    <submittedName>
        <fullName evidence="5">GT2 family glycosyltransferase</fullName>
    </submittedName>
</protein>
<keyword evidence="2" id="KW-0328">Glycosyltransferase</keyword>
<comment type="similarity">
    <text evidence="1">Belongs to the glycosyltransferase 2 family.</text>
</comment>
<dbReference type="Pfam" id="PF00535">
    <property type="entry name" value="Glycos_transf_2"/>
    <property type="match status" value="1"/>
</dbReference>
<evidence type="ECO:0000256" key="1">
    <source>
        <dbReference type="ARBA" id="ARBA00006739"/>
    </source>
</evidence>
<proteinExistence type="inferred from homology"/>
<dbReference type="SUPFAM" id="SSF53448">
    <property type="entry name" value="Nucleotide-diphospho-sugar transferases"/>
    <property type="match status" value="1"/>
</dbReference>
<gene>
    <name evidence="5" type="ORF">ABH992_000283</name>
</gene>
<dbReference type="Pfam" id="PF05045">
    <property type="entry name" value="RgpF"/>
    <property type="match status" value="1"/>
</dbReference>
<name>A0ABV4G7K6_9BRAD</name>